<evidence type="ECO:0000313" key="2">
    <source>
        <dbReference type="Proteomes" id="UP001056778"/>
    </source>
</evidence>
<name>A0ACB9TEI1_HOLOL</name>
<gene>
    <name evidence="1" type="ORF">MML48_3g00002243</name>
</gene>
<protein>
    <submittedName>
        <fullName evidence="1">Uncharacterized protein</fullName>
    </submittedName>
</protein>
<evidence type="ECO:0000313" key="1">
    <source>
        <dbReference type="EMBL" id="KAI4465189.1"/>
    </source>
</evidence>
<reference evidence="1" key="1">
    <citation type="submission" date="2022-04" db="EMBL/GenBank/DDBJ databases">
        <title>Chromosome-scale genome assembly of Holotrichia oblita Faldermann.</title>
        <authorList>
            <person name="Rongchong L."/>
        </authorList>
    </citation>
    <scope>NUCLEOTIDE SEQUENCE</scope>
    <source>
        <strain evidence="1">81SQS9</strain>
    </source>
</reference>
<dbReference type="EMBL" id="CM043017">
    <property type="protein sequence ID" value="KAI4465189.1"/>
    <property type="molecule type" value="Genomic_DNA"/>
</dbReference>
<keyword evidence="2" id="KW-1185">Reference proteome</keyword>
<comment type="caution">
    <text evidence="1">The sequence shown here is derived from an EMBL/GenBank/DDBJ whole genome shotgun (WGS) entry which is preliminary data.</text>
</comment>
<sequence>MVEDTSRRTVSIYQIASLFTRAYNKTATVGIALSGFKATGISPLNPNIFPDHLYLPSAATDIREDDTINDQQSTSEEQLLTTSINGKRNQESDVSALLNEWAPIPVASTSSSSLLRRRKKNRYQSVLTEMVSNYKRKSNRQSWSSEDMLKAIEAVKDNRMGWKKASVMFNVPQVTLRRRAQEKNTHARGAIKSLGRFKTSLSGDLEQRLVTHILDLESRLHPNISLRVPEATSAARAQSFNRPQVQKYFAKLEETIQIYNIQATMIYNMDETKITTVQKTQKVIAKKGKKQVGAITSAERSIHTTGVVCMSSSGSFIPPVLIFPRKKLNQALYDGAPIGTLPLYNESAYMTGDLFFKWIKHFVKFARPTAENKALLILDGHATHKTLEALEFAKKNHVILFCLPAHCTHRLQPLDVAFFGPLTTYYDQEVTAWLKTHPGRTVSIYQIASLFTRAYNKTATVGIALSGFKATGISPLNPNIFPDHLYLPSAATDIREDDTINDQQSTSEEQLLTTSINGKRNQESDVSALLNEWAPIPVASTSSSSLLRRRKKNRYQSVLTESQFLNELKAKEAAKKENQQRKRKRTTAKRRIHVDFPDNEPTIDNDDSDSAVGCLYCNELFSQSRQQEQWIQCQQCHQWAHAECAGVSKSIKQFACAKTNVD</sequence>
<accession>A0ACB9TEI1</accession>
<organism evidence="1 2">
    <name type="scientific">Holotrichia oblita</name>
    <name type="common">Chafer beetle</name>
    <dbReference type="NCBI Taxonomy" id="644536"/>
    <lineage>
        <taxon>Eukaryota</taxon>
        <taxon>Metazoa</taxon>
        <taxon>Ecdysozoa</taxon>
        <taxon>Arthropoda</taxon>
        <taxon>Hexapoda</taxon>
        <taxon>Insecta</taxon>
        <taxon>Pterygota</taxon>
        <taxon>Neoptera</taxon>
        <taxon>Endopterygota</taxon>
        <taxon>Coleoptera</taxon>
        <taxon>Polyphaga</taxon>
        <taxon>Scarabaeiformia</taxon>
        <taxon>Scarabaeidae</taxon>
        <taxon>Melolonthinae</taxon>
        <taxon>Holotrichia</taxon>
    </lineage>
</organism>
<proteinExistence type="predicted"/>
<dbReference type="Proteomes" id="UP001056778">
    <property type="component" value="Chromosome 3"/>
</dbReference>